<dbReference type="InterPro" id="IPR016718">
    <property type="entry name" value="rRNA_m1G-MeTrfase_A_prd"/>
</dbReference>
<evidence type="ECO:0000313" key="4">
    <source>
        <dbReference type="Proteomes" id="UP000887023"/>
    </source>
</evidence>
<dbReference type="InterPro" id="IPR013216">
    <property type="entry name" value="Methyltransf_11"/>
</dbReference>
<keyword evidence="4" id="KW-1185">Reference proteome</keyword>
<dbReference type="PIRSF" id="PIRSF018249">
    <property type="entry name" value="MyrA_prd"/>
    <property type="match status" value="1"/>
</dbReference>
<feature type="domain" description="Methyltransferase type 11" evidence="1">
    <location>
        <begin position="94"/>
        <end position="180"/>
    </location>
</feature>
<dbReference type="Pfam" id="PF08241">
    <property type="entry name" value="Methyltransf_11"/>
    <property type="match status" value="1"/>
</dbReference>
<dbReference type="InterPro" id="IPR048647">
    <property type="entry name" value="RlmA_N"/>
</dbReference>
<feature type="domain" description="23S rRNA (guanine(745)-N(1))-methyltransferase N-terminal" evidence="2">
    <location>
        <begin position="10"/>
        <end position="43"/>
    </location>
</feature>
<dbReference type="Gene3D" id="3.40.50.150">
    <property type="entry name" value="Vaccinia Virus protein VP39"/>
    <property type="match status" value="1"/>
</dbReference>
<reference evidence="3" key="1">
    <citation type="submission" date="2021-07" db="EMBL/GenBank/DDBJ databases">
        <title>Candidatus Kaistella beijingensis sp. nov. isolated from a municipal wastewater treatment plant is involved in sludge foaming.</title>
        <authorList>
            <person name="Song Y."/>
            <person name="Liu S.-J."/>
        </authorList>
    </citation>
    <scope>NUCLEOTIDE SEQUENCE</scope>
    <source>
        <strain evidence="3">DSM 43998</strain>
    </source>
</reference>
<dbReference type="GO" id="GO:0032259">
    <property type="term" value="P:methylation"/>
    <property type="evidence" value="ECO:0007669"/>
    <property type="project" value="UniProtKB-KW"/>
</dbReference>
<evidence type="ECO:0000259" key="2">
    <source>
        <dbReference type="Pfam" id="PF21302"/>
    </source>
</evidence>
<keyword evidence="3" id="KW-0808">Transferase</keyword>
<accession>A0ABX8SDF5</accession>
<name>A0ABX8SDF5_9ACTN</name>
<dbReference type="CDD" id="cd02440">
    <property type="entry name" value="AdoMet_MTases"/>
    <property type="match status" value="1"/>
</dbReference>
<dbReference type="Proteomes" id="UP000887023">
    <property type="component" value="Chromosome"/>
</dbReference>
<evidence type="ECO:0000259" key="1">
    <source>
        <dbReference type="Pfam" id="PF08241"/>
    </source>
</evidence>
<evidence type="ECO:0000313" key="3">
    <source>
        <dbReference type="EMBL" id="QXQ15948.1"/>
    </source>
</evidence>
<dbReference type="InterPro" id="IPR029063">
    <property type="entry name" value="SAM-dependent_MTases_sf"/>
</dbReference>
<organism evidence="3 4">
    <name type="scientific">Skermania pinensis</name>
    <dbReference type="NCBI Taxonomy" id="39122"/>
    <lineage>
        <taxon>Bacteria</taxon>
        <taxon>Bacillati</taxon>
        <taxon>Actinomycetota</taxon>
        <taxon>Actinomycetes</taxon>
        <taxon>Mycobacteriales</taxon>
        <taxon>Gordoniaceae</taxon>
        <taxon>Skermania</taxon>
    </lineage>
</organism>
<dbReference type="Pfam" id="PF21302">
    <property type="entry name" value="Zn_ribbon_RlmA"/>
    <property type="match status" value="1"/>
</dbReference>
<proteinExistence type="predicted"/>
<dbReference type="EMBL" id="CP079105">
    <property type="protein sequence ID" value="QXQ15948.1"/>
    <property type="molecule type" value="Genomic_DNA"/>
</dbReference>
<protein>
    <submittedName>
        <fullName evidence="3">Methyltransferase domain-containing protein</fullName>
    </submittedName>
</protein>
<keyword evidence="3" id="KW-0489">Methyltransferase</keyword>
<sequence length="279" mass="29437">MYAAAVALLACPECGGDLELIERVLRCPRRHSFDVSRHGYVRLATGAPTRIAGDTAAMVAARERFLAAGHFAPIAAAVRAAAIGDDSPVDSRILEVGAGTGYYLADVLTGLPGASGVGLDVATPAVRRLARAHPQAVAVAADVRRPLPIRSGVVSHVLSVFAPRPVAELARVMAPGGRYVLVTPTGRHLTELIDDFAMIRVDPDKQRRVDAALASLFAPIARQPIDFSMNLDHADVAALIGMGPSARHGEPEQRSARLAALPDRLEVTGSVQVTTFRRG</sequence>
<dbReference type="GO" id="GO:0008168">
    <property type="term" value="F:methyltransferase activity"/>
    <property type="evidence" value="ECO:0007669"/>
    <property type="project" value="UniProtKB-KW"/>
</dbReference>
<dbReference type="SUPFAM" id="SSF53335">
    <property type="entry name" value="S-adenosyl-L-methionine-dependent methyltransferases"/>
    <property type="match status" value="1"/>
</dbReference>
<gene>
    <name evidence="3" type="ORF">KV203_14770</name>
</gene>